<feature type="repeat" description="PPR" evidence="3">
    <location>
        <begin position="345"/>
        <end position="379"/>
    </location>
</feature>
<evidence type="ECO:0000256" key="3">
    <source>
        <dbReference type="PROSITE-ProRule" id="PRU00708"/>
    </source>
</evidence>
<dbReference type="OrthoDB" id="185373at2759"/>
<dbReference type="InterPro" id="IPR011990">
    <property type="entry name" value="TPR-like_helical_dom_sf"/>
</dbReference>
<feature type="repeat" description="PPR" evidence="3">
    <location>
        <begin position="275"/>
        <end position="309"/>
    </location>
</feature>
<dbReference type="Gene3D" id="1.25.40.10">
    <property type="entry name" value="Tetratricopeptide repeat domain"/>
    <property type="match status" value="3"/>
</dbReference>
<feature type="repeat" description="PPR" evidence="3">
    <location>
        <begin position="134"/>
        <end position="168"/>
    </location>
</feature>
<keyword evidence="6" id="KW-1185">Reference proteome</keyword>
<feature type="repeat" description="PPR" evidence="3">
    <location>
        <begin position="205"/>
        <end position="239"/>
    </location>
</feature>
<evidence type="ECO:0000256" key="1">
    <source>
        <dbReference type="ARBA" id="ARBA00007626"/>
    </source>
</evidence>
<evidence type="ECO:0000256" key="2">
    <source>
        <dbReference type="ARBA" id="ARBA00022737"/>
    </source>
</evidence>
<sequence>MHRRPTYLRSFKTIITVASVLRPIPLTKHPSIFFYSSSPPHQSQIPKHQISHSPNTSDTSHSSIGSPTRVHKLIASQSDPLLAKEIFDYASRQPNFRHSYSAYLTLVLKLGRARYFSLVDDLLRRLKSESHSITPTLFSCLIRVYGEADLPDKALKTFYTMMQFDCKPLPKQLNRILEILVAHRNYVRPAFDLFRDAHRYGVMPNTKSYNILMRAFCLNGDISIAYSLFNKMFKRDIVPDVESYRILMQGLCRKSQVNGAVDLLEDMLNKGFVPDTLTYTTLLNSLCRKKKLREAYKLLCRMKVKGCNPDIVHYNTVIMGFCREGRAHDACKVIGDMQSNGCLPNLVSYRTLISGLCDEGMFDEANRYMEEMLSKGLSPHFSVIHALIKGYCNVGKIEEACGLLRKSLKHGEVPHMDSWAIIVPRICEVDENVKMKDLLDEVLKIEIKGSTRIVEAGIGLEHYLIKKIRAKTRELIMDFMCGNLLSNYSGTQQNRTYTRCGEQISVIISNDQVSNI</sequence>
<keyword evidence="2" id="KW-0677">Repeat</keyword>
<dbReference type="Pfam" id="PF12854">
    <property type="entry name" value="PPR_1"/>
    <property type="match status" value="1"/>
</dbReference>
<evidence type="ECO:0000313" key="5">
    <source>
        <dbReference type="EMBL" id="KAF7843820.1"/>
    </source>
</evidence>
<dbReference type="PROSITE" id="PS51375">
    <property type="entry name" value="PPR"/>
    <property type="match status" value="7"/>
</dbReference>
<feature type="repeat" description="PPR" evidence="3">
    <location>
        <begin position="380"/>
        <end position="414"/>
    </location>
</feature>
<dbReference type="Pfam" id="PF01535">
    <property type="entry name" value="PPR"/>
    <property type="match status" value="2"/>
</dbReference>
<feature type="region of interest" description="Disordered" evidence="4">
    <location>
        <begin position="38"/>
        <end position="66"/>
    </location>
</feature>
<reference evidence="5" key="1">
    <citation type="submission" date="2020-09" db="EMBL/GenBank/DDBJ databases">
        <title>Genome-Enabled Discovery of Anthraquinone Biosynthesis in Senna tora.</title>
        <authorList>
            <person name="Kang S.-H."/>
            <person name="Pandey R.P."/>
            <person name="Lee C.-M."/>
            <person name="Sim J.-S."/>
            <person name="Jeong J.-T."/>
            <person name="Choi B.-S."/>
            <person name="Jung M."/>
            <person name="Ginzburg D."/>
            <person name="Zhao K."/>
            <person name="Won S.Y."/>
            <person name="Oh T.-J."/>
            <person name="Yu Y."/>
            <person name="Kim N.-H."/>
            <person name="Lee O.R."/>
            <person name="Lee T.-H."/>
            <person name="Bashyal P."/>
            <person name="Kim T.-S."/>
            <person name="Lee W.-H."/>
            <person name="Kawkins C."/>
            <person name="Kim C.-K."/>
            <person name="Kim J.S."/>
            <person name="Ahn B.O."/>
            <person name="Rhee S.Y."/>
            <person name="Sohng J.K."/>
        </authorList>
    </citation>
    <scope>NUCLEOTIDE SEQUENCE</scope>
    <source>
        <tissue evidence="5">Leaf</tissue>
    </source>
</reference>
<accession>A0A834XE92</accession>
<dbReference type="EMBL" id="JAAIUW010000001">
    <property type="protein sequence ID" value="KAF7843820.1"/>
    <property type="molecule type" value="Genomic_DNA"/>
</dbReference>
<evidence type="ECO:0000313" key="6">
    <source>
        <dbReference type="Proteomes" id="UP000634136"/>
    </source>
</evidence>
<dbReference type="AlphaFoldDB" id="A0A834XE92"/>
<dbReference type="InterPro" id="IPR050667">
    <property type="entry name" value="PPR-containing_protein"/>
</dbReference>
<dbReference type="InterPro" id="IPR002885">
    <property type="entry name" value="PPR_rpt"/>
</dbReference>
<comment type="caution">
    <text evidence="5">The sequence shown here is derived from an EMBL/GenBank/DDBJ whole genome shotgun (WGS) entry which is preliminary data.</text>
</comment>
<dbReference type="PANTHER" id="PTHR47939:SF13">
    <property type="entry name" value="OS03G0201400 PROTEIN"/>
    <property type="match status" value="1"/>
</dbReference>
<evidence type="ECO:0000256" key="4">
    <source>
        <dbReference type="SAM" id="MobiDB-lite"/>
    </source>
</evidence>
<gene>
    <name evidence="5" type="ORF">G2W53_000725</name>
</gene>
<dbReference type="PANTHER" id="PTHR47939">
    <property type="entry name" value="MEMBRANE-ASSOCIATED SALT-INDUCIBLE PROTEIN-LIKE"/>
    <property type="match status" value="1"/>
</dbReference>
<feature type="repeat" description="PPR" evidence="3">
    <location>
        <begin position="310"/>
        <end position="344"/>
    </location>
</feature>
<comment type="similarity">
    <text evidence="1">Belongs to the PPR family. P subfamily.</text>
</comment>
<protein>
    <submittedName>
        <fullName evidence="5">Pentatricopeptide repeat-containing protein</fullName>
    </submittedName>
</protein>
<proteinExistence type="inferred from homology"/>
<feature type="repeat" description="PPR" evidence="3">
    <location>
        <begin position="240"/>
        <end position="274"/>
    </location>
</feature>
<dbReference type="Pfam" id="PF13041">
    <property type="entry name" value="PPR_2"/>
    <property type="match status" value="2"/>
</dbReference>
<dbReference type="NCBIfam" id="TIGR00756">
    <property type="entry name" value="PPR"/>
    <property type="match status" value="7"/>
</dbReference>
<organism evidence="5 6">
    <name type="scientific">Senna tora</name>
    <dbReference type="NCBI Taxonomy" id="362788"/>
    <lineage>
        <taxon>Eukaryota</taxon>
        <taxon>Viridiplantae</taxon>
        <taxon>Streptophyta</taxon>
        <taxon>Embryophyta</taxon>
        <taxon>Tracheophyta</taxon>
        <taxon>Spermatophyta</taxon>
        <taxon>Magnoliopsida</taxon>
        <taxon>eudicotyledons</taxon>
        <taxon>Gunneridae</taxon>
        <taxon>Pentapetalae</taxon>
        <taxon>rosids</taxon>
        <taxon>fabids</taxon>
        <taxon>Fabales</taxon>
        <taxon>Fabaceae</taxon>
        <taxon>Caesalpinioideae</taxon>
        <taxon>Cassia clade</taxon>
        <taxon>Senna</taxon>
    </lineage>
</organism>
<dbReference type="Proteomes" id="UP000634136">
    <property type="component" value="Unassembled WGS sequence"/>
</dbReference>
<name>A0A834XE92_9FABA</name>